<evidence type="ECO:0000256" key="4">
    <source>
        <dbReference type="ARBA" id="ARBA00022833"/>
    </source>
</evidence>
<evidence type="ECO:0000256" key="9">
    <source>
        <dbReference type="RuleBase" id="RU361277"/>
    </source>
</evidence>
<evidence type="ECO:0000256" key="5">
    <source>
        <dbReference type="ARBA" id="ARBA00023002"/>
    </source>
</evidence>
<evidence type="ECO:0000256" key="2">
    <source>
        <dbReference type="ARBA" id="ARBA00008072"/>
    </source>
</evidence>
<dbReference type="Gene3D" id="3.40.50.720">
    <property type="entry name" value="NAD(P)-binding Rossmann-like Domain"/>
    <property type="match status" value="1"/>
</dbReference>
<dbReference type="InterPro" id="IPR002328">
    <property type="entry name" value="ADH_Zn_CS"/>
</dbReference>
<dbReference type="InterPro" id="IPR011032">
    <property type="entry name" value="GroES-like_sf"/>
</dbReference>
<dbReference type="GO" id="GO:0008270">
    <property type="term" value="F:zinc ion binding"/>
    <property type="evidence" value="ECO:0007669"/>
    <property type="project" value="InterPro"/>
</dbReference>
<evidence type="ECO:0000259" key="10">
    <source>
        <dbReference type="SMART" id="SM00829"/>
    </source>
</evidence>
<gene>
    <name evidence="11" type="ORF">RN001_011364</name>
</gene>
<dbReference type="InterPro" id="IPR036291">
    <property type="entry name" value="NAD(P)-bd_dom_sf"/>
</dbReference>
<dbReference type="Pfam" id="PF08240">
    <property type="entry name" value="ADH_N"/>
    <property type="match status" value="1"/>
</dbReference>
<dbReference type="SUPFAM" id="SSF50129">
    <property type="entry name" value="GroES-like"/>
    <property type="match status" value="1"/>
</dbReference>
<evidence type="ECO:0000313" key="11">
    <source>
        <dbReference type="EMBL" id="KAK4878858.1"/>
    </source>
</evidence>
<comment type="cofactor">
    <cofactor evidence="1 9">
        <name>Zn(2+)</name>
        <dbReference type="ChEBI" id="CHEBI:29105"/>
    </cofactor>
</comment>
<keyword evidence="6" id="KW-0520">NAD</keyword>
<dbReference type="CDD" id="cd05285">
    <property type="entry name" value="sorbitol_DH"/>
    <property type="match status" value="1"/>
</dbReference>
<reference evidence="12" key="1">
    <citation type="submission" date="2023-01" db="EMBL/GenBank/DDBJ databases">
        <title>Key to firefly adult light organ development and bioluminescence: homeobox transcription factors regulate luciferase expression and transportation to peroxisome.</title>
        <authorList>
            <person name="Fu X."/>
        </authorList>
    </citation>
    <scope>NUCLEOTIDE SEQUENCE [LARGE SCALE GENOMIC DNA]</scope>
</reference>
<dbReference type="FunFam" id="3.40.50.720:FF:000068">
    <property type="entry name" value="Sorbitol dehydrogenase"/>
    <property type="match status" value="1"/>
</dbReference>
<sequence>MQSTKNLSVVLHGIDDLRLEERLIPEPKDNEVLLKMGVVGICKSDIHFCVHGRIGPFILDAPMVTGHEGSGTVVKVGKGVKHLKEGDRVAIEPGVACFRCDYCREGRLNLCKNIAFCSTPPVDGNLARYHAHAADFCFKLPDNISLEEGALLEPLSVGIHTCTRGNVGVGDHVLILGAGPIGLVTLLTAKAFGASKVIVLDLIQSRLDKAKELGADYVVLVDQKAHEEDIIKKVIDTLGCEPTKSIDCVGFELTTRVAVQATKTGGMVILVGLAQLDVNFPISDLLLREVDVRGVFRCVNNYPTALELVSSGKVDVSSLVTHNYKMEDALVAFRTFKTEPENAIKVLIHVDSEWSRS</sequence>
<dbReference type="Pfam" id="PF00107">
    <property type="entry name" value="ADH_zinc_N"/>
    <property type="match status" value="1"/>
</dbReference>
<keyword evidence="3 9" id="KW-0479">Metal-binding</keyword>
<keyword evidence="12" id="KW-1185">Reference proteome</keyword>
<keyword evidence="4 9" id="KW-0862">Zinc</keyword>
<evidence type="ECO:0000256" key="3">
    <source>
        <dbReference type="ARBA" id="ARBA00022723"/>
    </source>
</evidence>
<comment type="similarity">
    <text evidence="2 9">Belongs to the zinc-containing alcohol dehydrogenase family.</text>
</comment>
<dbReference type="InterPro" id="IPR020843">
    <property type="entry name" value="ER"/>
</dbReference>
<dbReference type="InterPro" id="IPR013154">
    <property type="entry name" value="ADH-like_N"/>
</dbReference>
<dbReference type="SMART" id="SM00829">
    <property type="entry name" value="PKS_ER"/>
    <property type="match status" value="1"/>
</dbReference>
<dbReference type="GO" id="GO:0003939">
    <property type="term" value="F:L-iditol 2-dehydrogenase (NAD+) activity"/>
    <property type="evidence" value="ECO:0007669"/>
    <property type="project" value="TreeGrafter"/>
</dbReference>
<dbReference type="Proteomes" id="UP001353858">
    <property type="component" value="Unassembled WGS sequence"/>
</dbReference>
<evidence type="ECO:0000256" key="7">
    <source>
        <dbReference type="ARBA" id="ARBA00026132"/>
    </source>
</evidence>
<dbReference type="SUPFAM" id="SSF51735">
    <property type="entry name" value="NAD(P)-binding Rossmann-fold domains"/>
    <property type="match status" value="1"/>
</dbReference>
<dbReference type="PROSITE" id="PS00059">
    <property type="entry name" value="ADH_ZINC"/>
    <property type="match status" value="1"/>
</dbReference>
<dbReference type="PANTHER" id="PTHR43161">
    <property type="entry name" value="SORBITOL DEHYDROGENASE"/>
    <property type="match status" value="1"/>
</dbReference>
<protein>
    <recommendedName>
        <fullName evidence="7">Sorbitol dehydrogenase</fullName>
    </recommendedName>
    <alternativeName>
        <fullName evidence="8">Polyol dehydrogenase</fullName>
    </alternativeName>
</protein>
<evidence type="ECO:0000313" key="12">
    <source>
        <dbReference type="Proteomes" id="UP001353858"/>
    </source>
</evidence>
<dbReference type="AlphaFoldDB" id="A0AAN7P919"/>
<proteinExistence type="inferred from homology"/>
<keyword evidence="5" id="KW-0560">Oxidoreductase</keyword>
<organism evidence="11 12">
    <name type="scientific">Aquatica leii</name>
    <dbReference type="NCBI Taxonomy" id="1421715"/>
    <lineage>
        <taxon>Eukaryota</taxon>
        <taxon>Metazoa</taxon>
        <taxon>Ecdysozoa</taxon>
        <taxon>Arthropoda</taxon>
        <taxon>Hexapoda</taxon>
        <taxon>Insecta</taxon>
        <taxon>Pterygota</taxon>
        <taxon>Neoptera</taxon>
        <taxon>Endopterygota</taxon>
        <taxon>Coleoptera</taxon>
        <taxon>Polyphaga</taxon>
        <taxon>Elateriformia</taxon>
        <taxon>Elateroidea</taxon>
        <taxon>Lampyridae</taxon>
        <taxon>Luciolinae</taxon>
        <taxon>Aquatica</taxon>
    </lineage>
</organism>
<dbReference type="Gene3D" id="3.90.180.10">
    <property type="entry name" value="Medium-chain alcohol dehydrogenases, catalytic domain"/>
    <property type="match status" value="1"/>
</dbReference>
<accession>A0AAN7P919</accession>
<evidence type="ECO:0000256" key="6">
    <source>
        <dbReference type="ARBA" id="ARBA00023027"/>
    </source>
</evidence>
<dbReference type="GO" id="GO:0006062">
    <property type="term" value="P:sorbitol catabolic process"/>
    <property type="evidence" value="ECO:0007669"/>
    <property type="project" value="TreeGrafter"/>
</dbReference>
<name>A0AAN7P919_9COLE</name>
<dbReference type="InterPro" id="IPR045306">
    <property type="entry name" value="SDH-like"/>
</dbReference>
<feature type="domain" description="Enoyl reductase (ER)" evidence="10">
    <location>
        <begin position="13"/>
        <end position="348"/>
    </location>
</feature>
<dbReference type="PANTHER" id="PTHR43161:SF9">
    <property type="entry name" value="SORBITOL DEHYDROGENASE"/>
    <property type="match status" value="1"/>
</dbReference>
<evidence type="ECO:0000256" key="8">
    <source>
        <dbReference type="ARBA" id="ARBA00032485"/>
    </source>
</evidence>
<comment type="caution">
    <text evidence="11">The sequence shown here is derived from an EMBL/GenBank/DDBJ whole genome shotgun (WGS) entry which is preliminary data.</text>
</comment>
<evidence type="ECO:0000256" key="1">
    <source>
        <dbReference type="ARBA" id="ARBA00001947"/>
    </source>
</evidence>
<dbReference type="InterPro" id="IPR013149">
    <property type="entry name" value="ADH-like_C"/>
</dbReference>
<dbReference type="EMBL" id="JARPUR010000004">
    <property type="protein sequence ID" value="KAK4878858.1"/>
    <property type="molecule type" value="Genomic_DNA"/>
</dbReference>